<evidence type="ECO:0000259" key="12">
    <source>
        <dbReference type="PROSITE" id="PS51677"/>
    </source>
</evidence>
<feature type="signal peptide" evidence="10">
    <location>
        <begin position="1"/>
        <end position="21"/>
    </location>
</feature>
<dbReference type="FunCoup" id="A0A136JA55">
    <property type="interactions" value="43"/>
</dbReference>
<feature type="disulfide bond" evidence="8">
    <location>
        <begin position="87"/>
        <end position="101"/>
    </location>
</feature>
<keyword evidence="5" id="KW-0378">Hydrolase</keyword>
<accession>A0A136JA55</accession>
<evidence type="ECO:0000256" key="7">
    <source>
        <dbReference type="ARBA" id="ARBA00023285"/>
    </source>
</evidence>
<dbReference type="PROSITE" id="PS00026">
    <property type="entry name" value="CHIT_BIND_I_1"/>
    <property type="match status" value="1"/>
</dbReference>
<evidence type="ECO:0000313" key="14">
    <source>
        <dbReference type="Proteomes" id="UP000070501"/>
    </source>
</evidence>
<comment type="caution">
    <text evidence="8">Lacks conserved residue(s) required for the propagation of feature annotation.</text>
</comment>
<dbReference type="OrthoDB" id="407355at2759"/>
<sequence>MHWNTATTAIAACGAAALVSAHGGEHPVPRIAGDARALAELVGRDGYLTQMHNLQARDSHHGGIERRQSANPERCGAGVGKCQDGYCCSSAGWCGNTATYCWAPDCQIDYGDACDGNQKPKGKDTSAVKRNKLGKVPYGPEIYNCTRKGDIAITYDDGPYLYTGDLLDIFKKFGAKATFFINGNNKGKGHINDPNKPWGGMIKRMAAEGHQVASHSWSHQNYTQLSKDQFRDQLIWNEVAINDILGYFPTYYRPPYSICPKDCQDTLAELGYHNVHFVLDTNGLANDDPLKIGQSKQIWDTAMNGSSACDQSFIHIEHDLQVQTVYNLTAYMLGSLYRHGFRSVTVGECLGDPAENWYRSGPDGAQIPKYDFPVKENKCDGSAPPSMTFSLEPTLPTFVAASTEKPSGATTVPSPTPSNPNGAQALSSMGSSFLVLAVGALITAVLS</sequence>
<feature type="domain" description="Chitin-binding type-1" evidence="11">
    <location>
        <begin position="72"/>
        <end position="116"/>
    </location>
</feature>
<dbReference type="PROSITE" id="PS50941">
    <property type="entry name" value="CHIT_BIND_I_2"/>
    <property type="match status" value="1"/>
</dbReference>
<evidence type="ECO:0000256" key="1">
    <source>
        <dbReference type="ARBA" id="ARBA00001941"/>
    </source>
</evidence>
<proteinExistence type="predicted"/>
<dbReference type="STRING" id="196109.A0A136JA55"/>
<evidence type="ECO:0000256" key="10">
    <source>
        <dbReference type="SAM" id="SignalP"/>
    </source>
</evidence>
<evidence type="ECO:0008006" key="15">
    <source>
        <dbReference type="Google" id="ProtNLM"/>
    </source>
</evidence>
<feature type="disulfide bond" evidence="8">
    <location>
        <begin position="82"/>
        <end position="94"/>
    </location>
</feature>
<keyword evidence="7" id="KW-0170">Cobalt</keyword>
<keyword evidence="8" id="KW-1015">Disulfide bond</keyword>
<evidence type="ECO:0000256" key="4">
    <source>
        <dbReference type="ARBA" id="ARBA00022729"/>
    </source>
</evidence>
<feature type="chain" id="PRO_5007293608" description="Chitin deacetylase" evidence="10">
    <location>
        <begin position="22"/>
        <end position="447"/>
    </location>
</feature>
<dbReference type="CDD" id="cd00035">
    <property type="entry name" value="ChtBD1"/>
    <property type="match status" value="1"/>
</dbReference>
<dbReference type="InterPro" id="IPR002509">
    <property type="entry name" value="NODB_dom"/>
</dbReference>
<gene>
    <name evidence="13" type="ORF">Micbo1qcDRAFT_187851</name>
</gene>
<keyword evidence="2 8" id="KW-0147">Chitin-binding</keyword>
<comment type="cofactor">
    <cofactor evidence="1">
        <name>Co(2+)</name>
        <dbReference type="ChEBI" id="CHEBI:48828"/>
    </cofactor>
</comment>
<dbReference type="InParanoid" id="A0A136JA55"/>
<evidence type="ECO:0000313" key="13">
    <source>
        <dbReference type="EMBL" id="KXJ93948.1"/>
    </source>
</evidence>
<dbReference type="GO" id="GO:0016810">
    <property type="term" value="F:hydrolase activity, acting on carbon-nitrogen (but not peptide) bonds"/>
    <property type="evidence" value="ECO:0007669"/>
    <property type="project" value="InterPro"/>
</dbReference>
<evidence type="ECO:0000256" key="8">
    <source>
        <dbReference type="PROSITE-ProRule" id="PRU00261"/>
    </source>
</evidence>
<dbReference type="Gene3D" id="3.20.20.370">
    <property type="entry name" value="Glycoside hydrolase/deacetylase"/>
    <property type="match status" value="1"/>
</dbReference>
<keyword evidence="14" id="KW-1185">Reference proteome</keyword>
<dbReference type="GO" id="GO:0008061">
    <property type="term" value="F:chitin binding"/>
    <property type="evidence" value="ECO:0007669"/>
    <property type="project" value="UniProtKB-UniRule"/>
</dbReference>
<dbReference type="PANTHER" id="PTHR46471">
    <property type="entry name" value="CHITIN DEACETYLASE"/>
    <property type="match status" value="1"/>
</dbReference>
<evidence type="ECO:0000259" key="11">
    <source>
        <dbReference type="PROSITE" id="PS50941"/>
    </source>
</evidence>
<dbReference type="Proteomes" id="UP000070501">
    <property type="component" value="Unassembled WGS sequence"/>
</dbReference>
<dbReference type="InterPro" id="IPR018371">
    <property type="entry name" value="Chitin-binding_1_CS"/>
</dbReference>
<dbReference type="GO" id="GO:0005975">
    <property type="term" value="P:carbohydrate metabolic process"/>
    <property type="evidence" value="ECO:0007669"/>
    <property type="project" value="InterPro"/>
</dbReference>
<keyword evidence="6" id="KW-0119">Carbohydrate metabolism</keyword>
<organism evidence="13 14">
    <name type="scientific">Microdochium bolleyi</name>
    <dbReference type="NCBI Taxonomy" id="196109"/>
    <lineage>
        <taxon>Eukaryota</taxon>
        <taxon>Fungi</taxon>
        <taxon>Dikarya</taxon>
        <taxon>Ascomycota</taxon>
        <taxon>Pezizomycotina</taxon>
        <taxon>Sordariomycetes</taxon>
        <taxon>Xylariomycetidae</taxon>
        <taxon>Xylariales</taxon>
        <taxon>Microdochiaceae</taxon>
        <taxon>Microdochium</taxon>
    </lineage>
</organism>
<dbReference type="InterPro" id="IPR036861">
    <property type="entry name" value="Endochitinase-like_sf"/>
</dbReference>
<evidence type="ECO:0000256" key="3">
    <source>
        <dbReference type="ARBA" id="ARBA00022723"/>
    </source>
</evidence>
<reference evidence="14" key="1">
    <citation type="submission" date="2016-02" db="EMBL/GenBank/DDBJ databases">
        <title>Draft genome sequence of Microdochium bolleyi, a fungal endophyte of beachgrass.</title>
        <authorList>
            <consortium name="DOE Joint Genome Institute"/>
            <person name="David A.S."/>
            <person name="May G."/>
            <person name="Haridas S."/>
            <person name="Lim J."/>
            <person name="Wang M."/>
            <person name="Labutti K."/>
            <person name="Lipzen A."/>
            <person name="Barry K."/>
            <person name="Grigoriev I.V."/>
        </authorList>
    </citation>
    <scope>NUCLEOTIDE SEQUENCE [LARGE SCALE GENOMIC DNA]</scope>
    <source>
        <strain evidence="14">J235TASD1</strain>
    </source>
</reference>
<feature type="region of interest" description="Disordered" evidence="9">
    <location>
        <begin position="403"/>
        <end position="424"/>
    </location>
</feature>
<dbReference type="GO" id="GO:0046872">
    <property type="term" value="F:metal ion binding"/>
    <property type="evidence" value="ECO:0007669"/>
    <property type="project" value="UniProtKB-KW"/>
</dbReference>
<protein>
    <recommendedName>
        <fullName evidence="15">Chitin deacetylase</fullName>
    </recommendedName>
</protein>
<dbReference type="AlphaFoldDB" id="A0A136JA55"/>
<evidence type="ECO:0000256" key="6">
    <source>
        <dbReference type="ARBA" id="ARBA00023277"/>
    </source>
</evidence>
<keyword evidence="3" id="KW-0479">Metal-binding</keyword>
<evidence type="ECO:0000256" key="2">
    <source>
        <dbReference type="ARBA" id="ARBA00022669"/>
    </source>
</evidence>
<name>A0A136JA55_9PEZI</name>
<dbReference type="SUPFAM" id="SSF57016">
    <property type="entry name" value="Plant lectins/antimicrobial peptides"/>
    <property type="match status" value="1"/>
</dbReference>
<keyword evidence="4 10" id="KW-0732">Signal</keyword>
<dbReference type="InterPro" id="IPR011330">
    <property type="entry name" value="Glyco_hydro/deAcase_b/a-brl"/>
</dbReference>
<dbReference type="CDD" id="cd10951">
    <property type="entry name" value="CE4_ClCDA_like"/>
    <property type="match status" value="1"/>
</dbReference>
<dbReference type="InterPro" id="IPR001002">
    <property type="entry name" value="Chitin-bd_1"/>
</dbReference>
<evidence type="ECO:0000256" key="9">
    <source>
        <dbReference type="SAM" id="MobiDB-lite"/>
    </source>
</evidence>
<dbReference type="EMBL" id="KQ964247">
    <property type="protein sequence ID" value="KXJ93948.1"/>
    <property type="molecule type" value="Genomic_DNA"/>
</dbReference>
<evidence type="ECO:0000256" key="5">
    <source>
        <dbReference type="ARBA" id="ARBA00022801"/>
    </source>
</evidence>
<dbReference type="PANTHER" id="PTHR46471:SF2">
    <property type="entry name" value="CHITIN DEACETYLASE-RELATED"/>
    <property type="match status" value="1"/>
</dbReference>
<dbReference type="SUPFAM" id="SSF88713">
    <property type="entry name" value="Glycoside hydrolase/deacetylase"/>
    <property type="match status" value="1"/>
</dbReference>
<dbReference type="Gene3D" id="3.30.60.10">
    <property type="entry name" value="Endochitinase-like"/>
    <property type="match status" value="1"/>
</dbReference>
<dbReference type="Pfam" id="PF01522">
    <property type="entry name" value="Polysacc_deac_1"/>
    <property type="match status" value="1"/>
</dbReference>
<feature type="domain" description="NodB homology" evidence="12">
    <location>
        <begin position="149"/>
        <end position="344"/>
    </location>
</feature>
<dbReference type="SMART" id="SM00270">
    <property type="entry name" value="ChtBD1"/>
    <property type="match status" value="1"/>
</dbReference>
<dbReference type="PROSITE" id="PS51677">
    <property type="entry name" value="NODB"/>
    <property type="match status" value="1"/>
</dbReference>